<keyword evidence="8" id="KW-1133">Transmembrane helix</keyword>
<evidence type="ECO:0000256" key="6">
    <source>
        <dbReference type="ARBA" id="ARBA00022737"/>
    </source>
</evidence>
<evidence type="ECO:0000256" key="5">
    <source>
        <dbReference type="ARBA" id="ARBA00022729"/>
    </source>
</evidence>
<dbReference type="InterPro" id="IPR032675">
    <property type="entry name" value="LRR_dom_sf"/>
</dbReference>
<feature type="region of interest" description="Disordered" evidence="7">
    <location>
        <begin position="624"/>
        <end position="648"/>
    </location>
</feature>
<reference evidence="10 11" key="1">
    <citation type="submission" date="2020-03" db="EMBL/GenBank/DDBJ databases">
        <title>Soil Listeria distribution.</title>
        <authorList>
            <person name="Liao J."/>
            <person name="Wiedmann M."/>
        </authorList>
    </citation>
    <scope>NUCLEOTIDE SEQUENCE [LARGE SCALE GENOMIC DNA]</scope>
    <source>
        <strain evidence="10 11">FSL L7-1523</strain>
    </source>
</reference>
<dbReference type="RefSeq" id="WP_185427597.1">
    <property type="nucleotide sequence ID" value="NZ_JAARRL010000043.1"/>
</dbReference>
<dbReference type="GO" id="GO:0005576">
    <property type="term" value="C:extracellular region"/>
    <property type="evidence" value="ECO:0007669"/>
    <property type="project" value="UniProtKB-SubCell"/>
</dbReference>
<dbReference type="Gene3D" id="2.60.40.1220">
    <property type="match status" value="1"/>
</dbReference>
<organism evidence="10 11">
    <name type="scientific">Listeria weihenstephanensis</name>
    <dbReference type="NCBI Taxonomy" id="1006155"/>
    <lineage>
        <taxon>Bacteria</taxon>
        <taxon>Bacillati</taxon>
        <taxon>Bacillota</taxon>
        <taxon>Bacilli</taxon>
        <taxon>Bacillales</taxon>
        <taxon>Listeriaceae</taxon>
        <taxon>Listeria</taxon>
    </lineage>
</organism>
<feature type="transmembrane region" description="Helical" evidence="8">
    <location>
        <begin position="676"/>
        <end position="694"/>
    </location>
</feature>
<dbReference type="Pfam" id="PF06458">
    <property type="entry name" value="MucBP"/>
    <property type="match status" value="4"/>
</dbReference>
<keyword evidence="5" id="KW-0732">Signal</keyword>
<dbReference type="SUPFAM" id="SSF52058">
    <property type="entry name" value="L domain-like"/>
    <property type="match status" value="1"/>
</dbReference>
<feature type="domain" description="MucBP" evidence="9">
    <location>
        <begin position="401"/>
        <end position="463"/>
    </location>
</feature>
<dbReference type="AlphaFoldDB" id="A0A841ZC68"/>
<dbReference type="Gene3D" id="3.80.10.10">
    <property type="entry name" value="Ribonuclease Inhibitor"/>
    <property type="match status" value="1"/>
</dbReference>
<evidence type="ECO:0000256" key="1">
    <source>
        <dbReference type="ARBA" id="ARBA00004613"/>
    </source>
</evidence>
<feature type="domain" description="MucBP" evidence="9">
    <location>
        <begin position="537"/>
        <end position="599"/>
    </location>
</feature>
<evidence type="ECO:0000256" key="7">
    <source>
        <dbReference type="SAM" id="MobiDB-lite"/>
    </source>
</evidence>
<evidence type="ECO:0000256" key="8">
    <source>
        <dbReference type="SAM" id="Phobius"/>
    </source>
</evidence>
<dbReference type="PANTHER" id="PTHR46652:SF3">
    <property type="entry name" value="LEUCINE-RICH REPEAT-CONTAINING PROTEIN 9"/>
    <property type="match status" value="1"/>
</dbReference>
<dbReference type="NCBIfam" id="TIGR01167">
    <property type="entry name" value="LPXTG_anchor"/>
    <property type="match status" value="1"/>
</dbReference>
<gene>
    <name evidence="10" type="ORF">HB943_16005</name>
</gene>
<keyword evidence="8" id="KW-0812">Transmembrane</keyword>
<sequence length="699" mass="75706">MEKKKRWKKSVLVALTVSCVAFTLDIPVAMLPMISAPAVAVTTDNEPVIFPDENLESAIRSALEVYSTPITQGKMKQLKGLRIEEGRGVSSLEGLQYATNLRFLSAAGSSIGSDIRDITPLANLTSLEFLYLLGNEHLSDINTLSTLIGLKTFRGDWCAIQQVPDLTSLKQLELLSLARNQIQRADFASTLSPSVKELELSFNDISDTSPLAGIHNTKIALIGNHILDVSMLDWESNTILSYGQNVTLPVQKTGKSQLTLANPVLSTRGSVLPPTTINDAGIYHEANQQFVWSTLPTQPTGSVSFSYREYNEKGALYNSGIVTVPYEVADSVPVTVRYVDTAGNTVAPGATLTGEYGTTYTAHAVDIPTYVLTETPENATGSYTETAQTVTFVYDKTDAAPVTARYESTTGKTIAPEEILTGKLDATYTAKDKAIPGYTLTKQPENANGSFTESAQTVRFVYEATAGAPVTVQYVDAQGKALLPETQLNGTFDTTYQAEAPTIAHYTLQDTPTNASGTFTLAPQTVIYRYAQTQGQTVTVSYIDTDGKTLSPDVHLIGSEGTSYQTTAKDITGYHLLRITGQETGTYSAESQQVTYTYQADKEDEIVVVPPVNPKPVDEVVIPPTVPTVPKSEEITPTEESPNPVNSLLANTDESVSSDRMYPANQTLPTTGDKTIDWSVVLGGIVLAYGVYYWRKGRH</sequence>
<evidence type="ECO:0000313" key="11">
    <source>
        <dbReference type="Proteomes" id="UP000564536"/>
    </source>
</evidence>
<proteinExistence type="inferred from homology"/>
<dbReference type="InterPro" id="IPR009459">
    <property type="entry name" value="MucBP_dom"/>
</dbReference>
<comment type="caution">
    <text evidence="10">The sequence shown here is derived from an EMBL/GenBank/DDBJ whole genome shotgun (WGS) entry which is preliminary data.</text>
</comment>
<name>A0A841ZC68_9LIST</name>
<evidence type="ECO:0000256" key="2">
    <source>
        <dbReference type="ARBA" id="ARBA00009432"/>
    </source>
</evidence>
<comment type="subcellular location">
    <subcellularLocation>
        <location evidence="1">Secreted</location>
    </subcellularLocation>
</comment>
<evidence type="ECO:0000256" key="4">
    <source>
        <dbReference type="ARBA" id="ARBA00022614"/>
    </source>
</evidence>
<evidence type="ECO:0000259" key="9">
    <source>
        <dbReference type="Pfam" id="PF06458"/>
    </source>
</evidence>
<dbReference type="Proteomes" id="UP000564536">
    <property type="component" value="Unassembled WGS sequence"/>
</dbReference>
<keyword evidence="4" id="KW-0433">Leucine-rich repeat</keyword>
<feature type="domain" description="MucBP" evidence="9">
    <location>
        <begin position="333"/>
        <end position="394"/>
    </location>
</feature>
<dbReference type="InterPro" id="IPR014755">
    <property type="entry name" value="Cu-Rt/internalin_Ig-like"/>
</dbReference>
<evidence type="ECO:0000256" key="3">
    <source>
        <dbReference type="ARBA" id="ARBA00022525"/>
    </source>
</evidence>
<evidence type="ECO:0000313" key="10">
    <source>
        <dbReference type="EMBL" id="MBC1502106.1"/>
    </source>
</evidence>
<dbReference type="PANTHER" id="PTHR46652">
    <property type="entry name" value="LEUCINE-RICH REPEAT AND IQ DOMAIN-CONTAINING PROTEIN 1-RELATED"/>
    <property type="match status" value="1"/>
</dbReference>
<keyword evidence="6" id="KW-0677">Repeat</keyword>
<dbReference type="Gene3D" id="3.10.20.320">
    <property type="entry name" value="Putative peptidoglycan bound protein (lpxtg motif)"/>
    <property type="match status" value="4"/>
</dbReference>
<comment type="similarity">
    <text evidence="2">Belongs to the internalin family.</text>
</comment>
<dbReference type="InterPro" id="IPR050836">
    <property type="entry name" value="SDS22/Internalin_LRR"/>
</dbReference>
<keyword evidence="3" id="KW-0964">Secreted</keyword>
<accession>A0A841ZC68</accession>
<feature type="domain" description="MucBP" evidence="9">
    <location>
        <begin position="469"/>
        <end position="530"/>
    </location>
</feature>
<keyword evidence="8" id="KW-0472">Membrane</keyword>
<protein>
    <submittedName>
        <fullName evidence="10">LPXTG cell wall anchor domain-containing protein</fullName>
    </submittedName>
</protein>
<feature type="compositionally biased region" description="Polar residues" evidence="7">
    <location>
        <begin position="638"/>
        <end position="648"/>
    </location>
</feature>
<dbReference type="EMBL" id="JAARRL010000043">
    <property type="protein sequence ID" value="MBC1502106.1"/>
    <property type="molecule type" value="Genomic_DNA"/>
</dbReference>